<dbReference type="PANTHER" id="PTHR48079:SF6">
    <property type="entry name" value="NAD(P)-BINDING DOMAIN-CONTAINING PROTEIN-RELATED"/>
    <property type="match status" value="1"/>
</dbReference>
<accession>A0A8J8W8L2</accession>
<feature type="domain" description="NAD-dependent epimerase/dehydratase" evidence="1">
    <location>
        <begin position="148"/>
        <end position="224"/>
    </location>
</feature>
<evidence type="ECO:0000313" key="3">
    <source>
        <dbReference type="Proteomes" id="UP000631181"/>
    </source>
</evidence>
<dbReference type="Gene3D" id="3.40.50.720">
    <property type="entry name" value="NAD(P)-binding Rossmann-like Domain"/>
    <property type="match status" value="1"/>
</dbReference>
<sequence length="330" mass="35573">MPARIFITGAAGYVGGQTTGLLMSTHPEYEVVALVRNEEQALKVKGRWPEINTVIGTLDDHAILRQESTKAAVVLQLASSDHISCIEPLISGLATSGGKMVHISGTGVLNDASTGFGNPAPKIFDDVKDIEEITSLDQSALHRNVDDAVITGGKQHNVPTAIICPPLIYGIGEGPVKKRSIQIPFLTEAILKRGRAFTVGDGKNVWDHIHVSDVAKACVFLVEEALKPQGSAQWGPTGYYFVESGEFAWREVSEAIAQLVKEEGKLEAADVDPLSVDEALKFHPWAPVLWGGNCRSRASRLRSMGWKPEGPTLWEALPAMVKAEIAALKP</sequence>
<evidence type="ECO:0000313" key="2">
    <source>
        <dbReference type="EMBL" id="KAF7718836.1"/>
    </source>
</evidence>
<dbReference type="InterPro" id="IPR036291">
    <property type="entry name" value="NAD(P)-bd_dom_sf"/>
</dbReference>
<evidence type="ECO:0000259" key="1">
    <source>
        <dbReference type="Pfam" id="PF01370"/>
    </source>
</evidence>
<dbReference type="SUPFAM" id="SSF51735">
    <property type="entry name" value="NAD(P)-binding Rossmann-fold domains"/>
    <property type="match status" value="1"/>
</dbReference>
<dbReference type="GO" id="GO:0004029">
    <property type="term" value="F:aldehyde dehydrogenase (NAD+) activity"/>
    <property type="evidence" value="ECO:0007669"/>
    <property type="project" value="TreeGrafter"/>
</dbReference>
<reference evidence="2" key="1">
    <citation type="journal article" date="2020" name="Front. Microbiol.">
        <title>Gene regulatory networks of Penicillium echinulatum 2HH and Penicillium oxalicum 114-2 inferred by a computational biology approach.</title>
        <authorList>
            <person name="Lenz A.R."/>
            <person name="Galan-Vasquez E."/>
            <person name="Balbinot E."/>
            <person name="De Abreu F.P."/>
            <person name="De Oliveira N.S."/>
            <person name="Da Rosa L.O."/>
            <person name="De Avila E Silva S."/>
            <person name="Camassola M."/>
            <person name="Dillon A.J.P."/>
            <person name="Perez-Rueda E."/>
        </authorList>
    </citation>
    <scope>NUCLEOTIDE SEQUENCE</scope>
    <source>
        <strain evidence="2">S1M29</strain>
    </source>
</reference>
<dbReference type="OrthoDB" id="2130169at2759"/>
<dbReference type="Proteomes" id="UP000631181">
    <property type="component" value="Unassembled WGS sequence"/>
</dbReference>
<dbReference type="InterPro" id="IPR001509">
    <property type="entry name" value="Epimerase_deHydtase"/>
</dbReference>
<dbReference type="EMBL" id="WIWV01000011">
    <property type="protein sequence ID" value="KAF7718836.1"/>
    <property type="molecule type" value="Genomic_DNA"/>
</dbReference>
<dbReference type="InterPro" id="IPR051783">
    <property type="entry name" value="NAD(P)-dependent_oxidoreduct"/>
</dbReference>
<organism evidence="2 3">
    <name type="scientific">Penicillium ucsense</name>
    <dbReference type="NCBI Taxonomy" id="2839758"/>
    <lineage>
        <taxon>Eukaryota</taxon>
        <taxon>Fungi</taxon>
        <taxon>Dikarya</taxon>
        <taxon>Ascomycota</taxon>
        <taxon>Pezizomycotina</taxon>
        <taxon>Eurotiomycetes</taxon>
        <taxon>Eurotiomycetidae</taxon>
        <taxon>Eurotiales</taxon>
        <taxon>Aspergillaceae</taxon>
        <taxon>Penicillium</taxon>
    </lineage>
</organism>
<gene>
    <name evidence="2" type="ORF">PECM_000754</name>
</gene>
<dbReference type="Pfam" id="PF01370">
    <property type="entry name" value="Epimerase"/>
    <property type="match status" value="1"/>
</dbReference>
<keyword evidence="3" id="KW-1185">Reference proteome</keyword>
<dbReference type="PANTHER" id="PTHR48079">
    <property type="entry name" value="PROTEIN YEEZ"/>
    <property type="match status" value="1"/>
</dbReference>
<name>A0A8J8W8L2_9EURO</name>
<proteinExistence type="predicted"/>
<comment type="caution">
    <text evidence="2">The sequence shown here is derived from an EMBL/GenBank/DDBJ whole genome shotgun (WGS) entry which is preliminary data.</text>
</comment>
<dbReference type="AlphaFoldDB" id="A0A8J8W8L2"/>
<protein>
    <recommendedName>
        <fullName evidence="1">NAD-dependent epimerase/dehydratase domain-containing protein</fullName>
    </recommendedName>
</protein>
<dbReference type="GO" id="GO:0005737">
    <property type="term" value="C:cytoplasm"/>
    <property type="evidence" value="ECO:0007669"/>
    <property type="project" value="TreeGrafter"/>
</dbReference>